<dbReference type="SFLD" id="SFLDG01067">
    <property type="entry name" value="SPASM/twitch_domain_containing"/>
    <property type="match status" value="2"/>
</dbReference>
<dbReference type="EMBL" id="JADIMT010000026">
    <property type="protein sequence ID" value="MBO8435635.1"/>
    <property type="molecule type" value="Genomic_DNA"/>
</dbReference>
<evidence type="ECO:0000256" key="5">
    <source>
        <dbReference type="ARBA" id="ARBA00023014"/>
    </source>
</evidence>
<dbReference type="PANTHER" id="PTHR43273:SF3">
    <property type="entry name" value="ANAEROBIC SULFATASE-MATURATING ENZYME HOMOLOG ASLB-RELATED"/>
    <property type="match status" value="1"/>
</dbReference>
<comment type="similarity">
    <text evidence="6">Belongs to the radical SAM superfamily. Anaerobic sulfatase-maturating enzyme family.</text>
</comment>
<dbReference type="Gene3D" id="3.20.20.70">
    <property type="entry name" value="Aldolase class I"/>
    <property type="match status" value="1"/>
</dbReference>
<keyword evidence="2" id="KW-0949">S-adenosyl-L-methionine</keyword>
<organism evidence="8 9">
    <name type="scientific">Candidatus Ornithospirochaeta stercoripullorum</name>
    <dbReference type="NCBI Taxonomy" id="2840899"/>
    <lineage>
        <taxon>Bacteria</taxon>
        <taxon>Pseudomonadati</taxon>
        <taxon>Spirochaetota</taxon>
        <taxon>Spirochaetia</taxon>
        <taxon>Spirochaetales</taxon>
        <taxon>Spirochaetaceae</taxon>
        <taxon>Spirochaetaceae incertae sedis</taxon>
        <taxon>Candidatus Ornithospirochaeta</taxon>
    </lineage>
</organism>
<dbReference type="InterPro" id="IPR058240">
    <property type="entry name" value="rSAM_sf"/>
</dbReference>
<evidence type="ECO:0000256" key="2">
    <source>
        <dbReference type="ARBA" id="ARBA00022691"/>
    </source>
</evidence>
<dbReference type="NCBIfam" id="TIGR03942">
    <property type="entry name" value="sulfatase_rSAM"/>
    <property type="match status" value="1"/>
</dbReference>
<evidence type="ECO:0000256" key="4">
    <source>
        <dbReference type="ARBA" id="ARBA00023004"/>
    </source>
</evidence>
<dbReference type="GO" id="GO:0046872">
    <property type="term" value="F:metal ion binding"/>
    <property type="evidence" value="ECO:0007669"/>
    <property type="project" value="UniProtKB-KW"/>
</dbReference>
<dbReference type="Proteomes" id="UP000823615">
    <property type="component" value="Unassembled WGS sequence"/>
</dbReference>
<evidence type="ECO:0000256" key="1">
    <source>
        <dbReference type="ARBA" id="ARBA00001966"/>
    </source>
</evidence>
<dbReference type="SFLD" id="SFLDF00289">
    <property type="entry name" value="anaerobic_Cys-type_sulfatase-m"/>
    <property type="match status" value="1"/>
</dbReference>
<protein>
    <submittedName>
        <fullName evidence="8">Anaerobic sulfatase maturase</fullName>
    </submittedName>
</protein>
<comment type="caution">
    <text evidence="8">The sequence shown here is derived from an EMBL/GenBank/DDBJ whole genome shotgun (WGS) entry which is preliminary data.</text>
</comment>
<keyword evidence="4" id="KW-0408">Iron</keyword>
<evidence type="ECO:0000256" key="3">
    <source>
        <dbReference type="ARBA" id="ARBA00022723"/>
    </source>
</evidence>
<dbReference type="Pfam" id="PF04055">
    <property type="entry name" value="Radical_SAM"/>
    <property type="match status" value="1"/>
</dbReference>
<dbReference type="InterPro" id="IPR023867">
    <property type="entry name" value="Sulphatase_maturase_rSAM"/>
</dbReference>
<evidence type="ECO:0000259" key="7">
    <source>
        <dbReference type="PROSITE" id="PS51918"/>
    </source>
</evidence>
<dbReference type="NCBIfam" id="TIGR04085">
    <property type="entry name" value="rSAM_more_4Fe4S"/>
    <property type="match status" value="1"/>
</dbReference>
<accession>A0A9D9H1M9</accession>
<reference evidence="8" key="1">
    <citation type="submission" date="2020-10" db="EMBL/GenBank/DDBJ databases">
        <authorList>
            <person name="Gilroy R."/>
        </authorList>
    </citation>
    <scope>NUCLEOTIDE SEQUENCE</scope>
    <source>
        <strain evidence="8">7293</strain>
    </source>
</reference>
<dbReference type="GO" id="GO:0016491">
    <property type="term" value="F:oxidoreductase activity"/>
    <property type="evidence" value="ECO:0007669"/>
    <property type="project" value="InterPro"/>
</dbReference>
<dbReference type="Pfam" id="PF13186">
    <property type="entry name" value="SPASM"/>
    <property type="match status" value="1"/>
</dbReference>
<keyword evidence="5" id="KW-0411">Iron-sulfur</keyword>
<dbReference type="SFLD" id="SFLDG01072">
    <property type="entry name" value="dehydrogenase_like"/>
    <property type="match status" value="1"/>
</dbReference>
<dbReference type="SUPFAM" id="SSF102114">
    <property type="entry name" value="Radical SAM enzymes"/>
    <property type="match status" value="1"/>
</dbReference>
<dbReference type="SFLD" id="SFLDG01384">
    <property type="entry name" value="thioether_bond_formation_requi"/>
    <property type="match status" value="1"/>
</dbReference>
<dbReference type="SFLD" id="SFLDS00029">
    <property type="entry name" value="Radical_SAM"/>
    <property type="match status" value="2"/>
</dbReference>
<dbReference type="GO" id="GO:0051536">
    <property type="term" value="F:iron-sulfur cluster binding"/>
    <property type="evidence" value="ECO:0007669"/>
    <property type="project" value="UniProtKB-KW"/>
</dbReference>
<dbReference type="InterPro" id="IPR013785">
    <property type="entry name" value="Aldolase_TIM"/>
</dbReference>
<dbReference type="InterPro" id="IPR007197">
    <property type="entry name" value="rSAM"/>
</dbReference>
<sequence>MHRVFLIKPSSSTCNMACQYCFYNDESRNRSIKSYGMMSEETAHTLIDKALGNPYDTASFGFQGGEPTLSGLDFYNSFIDHAEKYCGRADYTLQTNGLILNKEWALWLKEHDFLVGISLDGSKQFHDHYRKDKNGRGTHNKVFNNAKLLLSTGVKINILVTVTKEIAENAKEVYSLLKRNGFGYLQFIPLLDSINDERGSREYSLTPESYADFLIALFREYHKDLISGNYVSIRYFDNLIFMLLHGYAEDCTMNGRCGSYYTIEADGSVFPCDFYARDEYLLGNINRDDFDKLDMRRKEIGFIEKSEELDEECRTCHYYPLCRGGCKREREDFMTGKMQRAYQCTAYKNFFSKCLPALIDIAEREKRVRESYKNGTCL</sequence>
<evidence type="ECO:0000256" key="6">
    <source>
        <dbReference type="ARBA" id="ARBA00023601"/>
    </source>
</evidence>
<dbReference type="InterPro" id="IPR034485">
    <property type="entry name" value="Anaerobic_Cys-type_sulfatase-m"/>
</dbReference>
<dbReference type="AlphaFoldDB" id="A0A9D9H1M9"/>
<name>A0A9D9H1M9_9SPIO</name>
<evidence type="ECO:0000313" key="8">
    <source>
        <dbReference type="EMBL" id="MBO8435635.1"/>
    </source>
</evidence>
<dbReference type="PROSITE" id="PS51918">
    <property type="entry name" value="RADICAL_SAM"/>
    <property type="match status" value="1"/>
</dbReference>
<dbReference type="SFLD" id="SFLDG01386">
    <property type="entry name" value="main_SPASM_domain-containing"/>
    <property type="match status" value="2"/>
</dbReference>
<proteinExistence type="inferred from homology"/>
<comment type="cofactor">
    <cofactor evidence="1">
        <name>[4Fe-4S] cluster</name>
        <dbReference type="ChEBI" id="CHEBI:49883"/>
    </cofactor>
</comment>
<reference evidence="8" key="2">
    <citation type="journal article" date="2021" name="PeerJ">
        <title>Extensive microbial diversity within the chicken gut microbiome revealed by metagenomics and culture.</title>
        <authorList>
            <person name="Gilroy R."/>
            <person name="Ravi A."/>
            <person name="Getino M."/>
            <person name="Pursley I."/>
            <person name="Horton D.L."/>
            <person name="Alikhan N.F."/>
            <person name="Baker D."/>
            <person name="Gharbi K."/>
            <person name="Hall N."/>
            <person name="Watson M."/>
            <person name="Adriaenssens E.M."/>
            <person name="Foster-Nyarko E."/>
            <person name="Jarju S."/>
            <person name="Secka A."/>
            <person name="Antonio M."/>
            <person name="Oren A."/>
            <person name="Chaudhuri R.R."/>
            <person name="La Ragione R."/>
            <person name="Hildebrand F."/>
            <person name="Pallen M.J."/>
        </authorList>
    </citation>
    <scope>NUCLEOTIDE SEQUENCE</scope>
    <source>
        <strain evidence="8">7293</strain>
    </source>
</reference>
<gene>
    <name evidence="8" type="ORF">IAA97_01475</name>
</gene>
<evidence type="ECO:0000313" key="9">
    <source>
        <dbReference type="Proteomes" id="UP000823615"/>
    </source>
</evidence>
<keyword evidence="3" id="KW-0479">Metal-binding</keyword>
<feature type="domain" description="Radical SAM core" evidence="7">
    <location>
        <begin position="1"/>
        <end position="234"/>
    </location>
</feature>
<dbReference type="CDD" id="cd01335">
    <property type="entry name" value="Radical_SAM"/>
    <property type="match status" value="1"/>
</dbReference>
<dbReference type="PANTHER" id="PTHR43273">
    <property type="entry name" value="ANAEROBIC SULFATASE-MATURATING ENZYME HOMOLOG ASLB-RELATED"/>
    <property type="match status" value="1"/>
</dbReference>
<dbReference type="InterPro" id="IPR023885">
    <property type="entry name" value="4Fe4S-binding_SPASM_dom"/>
</dbReference>